<name>A0A813D2P1_POLGL</name>
<accession>A0A813D2P1</accession>
<evidence type="ECO:0000313" key="2">
    <source>
        <dbReference type="Proteomes" id="UP000654075"/>
    </source>
</evidence>
<gene>
    <name evidence="1" type="ORF">PGLA1383_LOCUS1616</name>
</gene>
<feature type="non-terminal residue" evidence="1">
    <location>
        <position position="1"/>
    </location>
</feature>
<dbReference type="Proteomes" id="UP000654075">
    <property type="component" value="Unassembled WGS sequence"/>
</dbReference>
<reference evidence="1" key="1">
    <citation type="submission" date="2021-02" db="EMBL/GenBank/DDBJ databases">
        <authorList>
            <person name="Dougan E. K."/>
            <person name="Rhodes N."/>
            <person name="Thang M."/>
            <person name="Chan C."/>
        </authorList>
    </citation>
    <scope>NUCLEOTIDE SEQUENCE</scope>
</reference>
<evidence type="ECO:0000313" key="1">
    <source>
        <dbReference type="EMBL" id="CAE8582621.1"/>
    </source>
</evidence>
<comment type="caution">
    <text evidence="1">The sequence shown here is derived from an EMBL/GenBank/DDBJ whole genome shotgun (WGS) entry which is preliminary data.</text>
</comment>
<protein>
    <submittedName>
        <fullName evidence="1">Uncharacterized protein</fullName>
    </submittedName>
</protein>
<dbReference type="EMBL" id="CAJNNV010000439">
    <property type="protein sequence ID" value="CAE8582621.1"/>
    <property type="molecule type" value="Genomic_DNA"/>
</dbReference>
<sequence length="142" mass="15179">MFFAVVSEIRSCREADVLSLRHKVAFEGSLGFRAAALALALGSGECRRATEALCHLAPAAVLVTCLACGDGYAALGMIFGLLPELPQVLLGTLVGLQLTRCPCWLDVLWDLAMFAALAVRISSLTTYLKDVDWRVGQAHLSA</sequence>
<proteinExistence type="predicted"/>
<keyword evidence="2" id="KW-1185">Reference proteome</keyword>
<organism evidence="1 2">
    <name type="scientific">Polarella glacialis</name>
    <name type="common">Dinoflagellate</name>
    <dbReference type="NCBI Taxonomy" id="89957"/>
    <lineage>
        <taxon>Eukaryota</taxon>
        <taxon>Sar</taxon>
        <taxon>Alveolata</taxon>
        <taxon>Dinophyceae</taxon>
        <taxon>Suessiales</taxon>
        <taxon>Suessiaceae</taxon>
        <taxon>Polarella</taxon>
    </lineage>
</organism>
<dbReference type="AlphaFoldDB" id="A0A813D2P1"/>